<dbReference type="Gene3D" id="3.40.50.150">
    <property type="entry name" value="Vaccinia Virus protein VP39"/>
    <property type="match status" value="2"/>
</dbReference>
<dbReference type="PANTHER" id="PTHR43591:SF24">
    <property type="entry name" value="2-METHOXY-6-POLYPRENYL-1,4-BENZOQUINOL METHYLASE, MITOCHONDRIAL"/>
    <property type="match status" value="1"/>
</dbReference>
<reference evidence="2" key="1">
    <citation type="submission" date="2021-10" db="EMBL/GenBank/DDBJ databases">
        <title>Anaerobic single-cell dispensing facilitates the cultivation of human gut bacteria.</title>
        <authorList>
            <person name="Afrizal A."/>
        </authorList>
    </citation>
    <scope>NUCLEOTIDE SEQUENCE</scope>
    <source>
        <strain evidence="2">CLA-AA-H215</strain>
    </source>
</reference>
<keyword evidence="3" id="KW-1185">Reference proteome</keyword>
<dbReference type="Pfam" id="PF08241">
    <property type="entry name" value="Methyltransf_11"/>
    <property type="match status" value="2"/>
</dbReference>
<dbReference type="RefSeq" id="WP_308452389.1">
    <property type="nucleotide sequence ID" value="NZ_JAJEQR010000003.1"/>
</dbReference>
<dbReference type="EMBL" id="JAJEQR010000003">
    <property type="protein sequence ID" value="MCC2229602.1"/>
    <property type="molecule type" value="Genomic_DNA"/>
</dbReference>
<feature type="domain" description="Methyltransferase type 11" evidence="1">
    <location>
        <begin position="292"/>
        <end position="386"/>
    </location>
</feature>
<dbReference type="SUPFAM" id="SSF53335">
    <property type="entry name" value="S-adenosyl-L-methionine-dependent methyltransferases"/>
    <property type="match status" value="2"/>
</dbReference>
<feature type="domain" description="Methyltransferase type 11" evidence="1">
    <location>
        <begin position="49"/>
        <end position="144"/>
    </location>
</feature>
<keyword evidence="2" id="KW-0808">Transferase</keyword>
<organism evidence="2 3">
    <name type="scientific">Hominifimenecus microfluidus</name>
    <dbReference type="NCBI Taxonomy" id="2885348"/>
    <lineage>
        <taxon>Bacteria</taxon>
        <taxon>Bacillati</taxon>
        <taxon>Bacillota</taxon>
        <taxon>Clostridia</taxon>
        <taxon>Lachnospirales</taxon>
        <taxon>Lachnospiraceae</taxon>
        <taxon>Hominifimenecus</taxon>
    </lineage>
</organism>
<name>A0AAE3E819_9FIRM</name>
<protein>
    <submittedName>
        <fullName evidence="2">Methyltransferase domain-containing protein</fullName>
    </submittedName>
</protein>
<evidence type="ECO:0000313" key="3">
    <source>
        <dbReference type="Proteomes" id="UP001198182"/>
    </source>
</evidence>
<dbReference type="GO" id="GO:0032259">
    <property type="term" value="P:methylation"/>
    <property type="evidence" value="ECO:0007669"/>
    <property type="project" value="UniProtKB-KW"/>
</dbReference>
<dbReference type="InterPro" id="IPR013216">
    <property type="entry name" value="Methyltransf_11"/>
</dbReference>
<dbReference type="GO" id="GO:0008757">
    <property type="term" value="F:S-adenosylmethionine-dependent methyltransferase activity"/>
    <property type="evidence" value="ECO:0007669"/>
    <property type="project" value="InterPro"/>
</dbReference>
<comment type="caution">
    <text evidence="2">The sequence shown here is derived from an EMBL/GenBank/DDBJ whole genome shotgun (WGS) entry which is preliminary data.</text>
</comment>
<accession>A0AAE3E819</accession>
<dbReference type="InterPro" id="IPR029063">
    <property type="entry name" value="SAM-dependent_MTases_sf"/>
</dbReference>
<gene>
    <name evidence="2" type="ORF">LKD81_01120</name>
</gene>
<proteinExistence type="predicted"/>
<dbReference type="CDD" id="cd02440">
    <property type="entry name" value="AdoMet_MTases"/>
    <property type="match status" value="2"/>
</dbReference>
<keyword evidence="2" id="KW-0489">Methyltransferase</keyword>
<sequence length="491" mass="57048">MNKEERDRRWASGEGYNRYISSELDSFRKNAWKLQIGKHLNGRKGLEILDVGTGPGFFACILSEEGHHVTAIDSSEGMLEKARENAERLGVEPKYLQMDVNRLDFQDQTFDVVVMRNVTWTLEHPEMVYAEFKRVLKEGGLLLIYDANWHMHFFDPEKMKRVREREARYLQKYGRREVVSGGDMEYFKTAPLTNTVRPDWDVRILNHLGMHVEITEDIGRFVYEEWEKDLYGESPLFEVCAVKSVKTDAEKNMWSYWQKRAESFGMDSSGKGIQNIQERFRRYLPEGSAKVLDIGTGTGIIAISLSMMGHEVTAVDLCTNMLEKAGENARTYGQQISMLCASADELPFEDDSFDVIVSRNVTWALAEPEKAFLSWKRVLKPGGLLVYLDANHYYYLFNEEDQKNRERIIEINGSAHMQDRKETYDYSLCDQTALELPMSRFNRPREWDEVNLPRFGFQIINKEVSYPQKLLKYGIGKGYYTEFLIAAMNEK</sequence>
<evidence type="ECO:0000259" key="1">
    <source>
        <dbReference type="Pfam" id="PF08241"/>
    </source>
</evidence>
<dbReference type="AlphaFoldDB" id="A0AAE3E819"/>
<evidence type="ECO:0000313" key="2">
    <source>
        <dbReference type="EMBL" id="MCC2229602.1"/>
    </source>
</evidence>
<dbReference type="Proteomes" id="UP001198182">
    <property type="component" value="Unassembled WGS sequence"/>
</dbReference>
<dbReference type="PANTHER" id="PTHR43591">
    <property type="entry name" value="METHYLTRANSFERASE"/>
    <property type="match status" value="1"/>
</dbReference>